<dbReference type="SUPFAM" id="SSF103473">
    <property type="entry name" value="MFS general substrate transporter"/>
    <property type="match status" value="1"/>
</dbReference>
<feature type="transmembrane region" description="Helical" evidence="6">
    <location>
        <begin position="406"/>
        <end position="427"/>
    </location>
</feature>
<feature type="transmembrane region" description="Helical" evidence="6">
    <location>
        <begin position="20"/>
        <end position="40"/>
    </location>
</feature>
<dbReference type="PROSITE" id="PS50850">
    <property type="entry name" value="MFS"/>
    <property type="match status" value="1"/>
</dbReference>
<dbReference type="InterPro" id="IPR005829">
    <property type="entry name" value="Sugar_transporter_CS"/>
</dbReference>
<feature type="transmembrane region" description="Helical" evidence="6">
    <location>
        <begin position="315"/>
        <end position="333"/>
    </location>
</feature>
<dbReference type="EMBL" id="CP155571">
    <property type="protein sequence ID" value="XFO70659.1"/>
    <property type="molecule type" value="Genomic_DNA"/>
</dbReference>
<evidence type="ECO:0000256" key="4">
    <source>
        <dbReference type="ARBA" id="ARBA00022989"/>
    </source>
</evidence>
<evidence type="ECO:0000313" key="9">
    <source>
        <dbReference type="Proteomes" id="UP000216052"/>
    </source>
</evidence>
<evidence type="ECO:0000256" key="5">
    <source>
        <dbReference type="ARBA" id="ARBA00023136"/>
    </source>
</evidence>
<dbReference type="Gene3D" id="1.20.1250.20">
    <property type="entry name" value="MFS general substrate transporter like domains"/>
    <property type="match status" value="2"/>
</dbReference>
<organism evidence="8 9">
    <name type="scientific">Sporomusa acidovorans (strain ATCC 49682 / DSM 3132 / Mol)</name>
    <dbReference type="NCBI Taxonomy" id="1123286"/>
    <lineage>
        <taxon>Bacteria</taxon>
        <taxon>Bacillati</taxon>
        <taxon>Bacillota</taxon>
        <taxon>Negativicutes</taxon>
        <taxon>Selenomonadales</taxon>
        <taxon>Sporomusaceae</taxon>
        <taxon>Sporomusa</taxon>
    </lineage>
</organism>
<keyword evidence="5 6" id="KW-0472">Membrane</keyword>
<dbReference type="Proteomes" id="UP000216052">
    <property type="component" value="Chromosome"/>
</dbReference>
<keyword evidence="2" id="KW-0813">Transport</keyword>
<accession>A0ABZ3IX60</accession>
<proteinExistence type="predicted"/>
<dbReference type="PROSITE" id="PS00216">
    <property type="entry name" value="SUGAR_TRANSPORT_1"/>
    <property type="match status" value="1"/>
</dbReference>
<sequence length="430" mass="47243">MQNTPMQPVAQESVKTKQRLVLAAILLFTVMVAYFDRVNISVLVVDNEFLSDMGIKGQPVQIGMLMTGFLIAYGLGNLTLSSLGDYIGPRKTMCIAMVLWGFSMFWGGIAQFFTMMLISRFVLGLGEGMHFPMQSTFVKKWFPRQERARANACWFIGTSLAPALAMPVFVWIVSHMGWRSSFFICAVVGLLPLYLIWFHTADTPRQHKKVNALELQYIEAGLTEDGGVKNTAVHASVGENIKTVAGNYRFWLLVIYYAAHNFVYWGLLTWLPTYLKTARGFSWKEMGFLASLPFILSIICKVIAGVASDYVGRRAPFCVIATLGSAIGIYFTGKVVDNYSAAALICFGMGVLTLGAPMVFTMLQELLPDRAISLGTGTMNGLSFFFASLGPVMIGFFIGLTGGFAGALYLLVGMSLIGMTSALILALQKY</sequence>
<keyword evidence="3 6" id="KW-0812">Transmembrane</keyword>
<dbReference type="PANTHER" id="PTHR11662">
    <property type="entry name" value="SOLUTE CARRIER FAMILY 17"/>
    <property type="match status" value="1"/>
</dbReference>
<feature type="transmembrane region" description="Helical" evidence="6">
    <location>
        <begin position="92"/>
        <end position="109"/>
    </location>
</feature>
<reference evidence="8" key="1">
    <citation type="submission" date="2024-05" db="EMBL/GenBank/DDBJ databases">
        <title>Isolation and characterization of Sporomusa carbonis sp. nov., a carboxydotrophic hydrogenogen in the genus of Sporomusa isolated from a charcoal burning pile.</title>
        <authorList>
            <person name="Boeer T."/>
            <person name="Rosenbaum F."/>
            <person name="Eysell L."/>
            <person name="Mueller V."/>
            <person name="Daniel R."/>
            <person name="Poehlein A."/>
        </authorList>
    </citation>
    <scope>NUCLEOTIDE SEQUENCE [LARGE SCALE GENOMIC DNA]</scope>
    <source>
        <strain evidence="8">DSM 3132</strain>
    </source>
</reference>
<feature type="transmembrane region" description="Helical" evidence="6">
    <location>
        <begin position="381"/>
        <end position="400"/>
    </location>
</feature>
<evidence type="ECO:0000256" key="6">
    <source>
        <dbReference type="SAM" id="Phobius"/>
    </source>
</evidence>
<dbReference type="RefSeq" id="WP_245693027.1">
    <property type="nucleotide sequence ID" value="NZ_CP155571.1"/>
</dbReference>
<feature type="transmembrane region" description="Helical" evidence="6">
    <location>
        <begin position="180"/>
        <end position="198"/>
    </location>
</feature>
<feature type="transmembrane region" description="Helical" evidence="6">
    <location>
        <begin position="288"/>
        <end position="308"/>
    </location>
</feature>
<dbReference type="CDD" id="cd17319">
    <property type="entry name" value="MFS_ExuT_GudP_like"/>
    <property type="match status" value="1"/>
</dbReference>
<dbReference type="InterPro" id="IPR036259">
    <property type="entry name" value="MFS_trans_sf"/>
</dbReference>
<keyword evidence="9" id="KW-1185">Reference proteome</keyword>
<dbReference type="InterPro" id="IPR020846">
    <property type="entry name" value="MFS_dom"/>
</dbReference>
<evidence type="ECO:0000256" key="1">
    <source>
        <dbReference type="ARBA" id="ARBA00004651"/>
    </source>
</evidence>
<keyword evidence="4 6" id="KW-1133">Transmembrane helix</keyword>
<evidence type="ECO:0000259" key="7">
    <source>
        <dbReference type="PROSITE" id="PS50850"/>
    </source>
</evidence>
<dbReference type="Pfam" id="PF07690">
    <property type="entry name" value="MFS_1"/>
    <property type="match status" value="1"/>
</dbReference>
<name>A0ABZ3IX60_SPOA4</name>
<gene>
    <name evidence="8" type="primary">sauU_1</name>
    <name evidence="8" type="ORF">SPACI_006580</name>
</gene>
<feature type="transmembrane region" description="Helical" evidence="6">
    <location>
        <begin position="339"/>
        <end position="360"/>
    </location>
</feature>
<feature type="transmembrane region" description="Helical" evidence="6">
    <location>
        <begin position="60"/>
        <end position="80"/>
    </location>
</feature>
<dbReference type="InterPro" id="IPR050382">
    <property type="entry name" value="MFS_Na/Anion_cotransporter"/>
</dbReference>
<evidence type="ECO:0000256" key="3">
    <source>
        <dbReference type="ARBA" id="ARBA00022692"/>
    </source>
</evidence>
<feature type="domain" description="Major facilitator superfamily (MFS) profile" evidence="7">
    <location>
        <begin position="22"/>
        <end position="430"/>
    </location>
</feature>
<dbReference type="PANTHER" id="PTHR11662:SF399">
    <property type="entry name" value="FI19708P1-RELATED"/>
    <property type="match status" value="1"/>
</dbReference>
<comment type="subcellular location">
    <subcellularLocation>
        <location evidence="1">Cell membrane</location>
        <topology evidence="1">Multi-pass membrane protein</topology>
    </subcellularLocation>
</comment>
<dbReference type="InterPro" id="IPR011701">
    <property type="entry name" value="MFS"/>
</dbReference>
<protein>
    <submittedName>
        <fullName evidence="8">Sulfoacetate transporter SauU</fullName>
    </submittedName>
</protein>
<evidence type="ECO:0000256" key="2">
    <source>
        <dbReference type="ARBA" id="ARBA00022448"/>
    </source>
</evidence>
<feature type="transmembrane region" description="Helical" evidence="6">
    <location>
        <begin position="250"/>
        <end position="268"/>
    </location>
</feature>
<evidence type="ECO:0000313" key="8">
    <source>
        <dbReference type="EMBL" id="XFO70659.1"/>
    </source>
</evidence>